<gene>
    <name evidence="2" type="ORF">AVW16_06605</name>
</gene>
<evidence type="ECO:0000313" key="2">
    <source>
        <dbReference type="EMBL" id="KZE34337.1"/>
    </source>
</evidence>
<dbReference type="RefSeq" id="WP_066610242.1">
    <property type="nucleotide sequence ID" value="NZ_LQQU01000008.1"/>
</dbReference>
<proteinExistence type="predicted"/>
<dbReference type="EMBL" id="LQQU01000008">
    <property type="protein sequence ID" value="KZE34337.1"/>
    <property type="molecule type" value="Genomic_DNA"/>
</dbReference>
<keyword evidence="3" id="KW-1185">Reference proteome</keyword>
<reference evidence="3" key="1">
    <citation type="submission" date="2016-01" db="EMBL/GenBank/DDBJ databases">
        <title>Draft genome of Chromobacterium sp. F49.</title>
        <authorList>
            <person name="Hong K.W."/>
        </authorList>
    </citation>
    <scope>NUCLEOTIDE SEQUENCE [LARGE SCALE GENOMIC DNA]</scope>
    <source>
        <strain evidence="3">CN10</strain>
    </source>
</reference>
<sequence length="270" mass="28308">MRVAIVFSVLLGLAGCTAPGPRAAWPPERLAAHRVVLLGEVHDNKDGHAGRLAALTRAVVGGWRPALAMEQFDRERQGALDAARPRCGRDPDCVIRAGLGDDVAPAASGWDWTLYRPLVALALDYDLPIVAANLSRADAARLMREGVAPVLGDAWAARLAEPPAELVAAQRREVEAGHCGKLPAAVVARMADAQIARDAVMAAIVDAYAARGVALIAGNGHVRRDVGVPRWLSAKALSVGYVEEAAAPGAFDVAVAIAPQPRPDPCAAFR</sequence>
<dbReference type="STRING" id="1452487.AVW16_06605"/>
<comment type="caution">
    <text evidence="2">The sequence shown here is derived from an EMBL/GenBank/DDBJ whole genome shotgun (WGS) entry which is preliminary data.</text>
</comment>
<protein>
    <recommendedName>
        <fullName evidence="1">Haem-binding uptake Tiki superfamily ChaN domain-containing protein</fullName>
    </recommendedName>
</protein>
<organism evidence="2 3">
    <name type="scientific">Crenobacter luteus</name>
    <dbReference type="NCBI Taxonomy" id="1452487"/>
    <lineage>
        <taxon>Bacteria</taxon>
        <taxon>Pseudomonadati</taxon>
        <taxon>Pseudomonadota</taxon>
        <taxon>Betaproteobacteria</taxon>
        <taxon>Neisseriales</taxon>
        <taxon>Neisseriaceae</taxon>
        <taxon>Crenobacter</taxon>
    </lineage>
</organism>
<dbReference type="CDD" id="cd14727">
    <property type="entry name" value="ChanN-like"/>
    <property type="match status" value="1"/>
</dbReference>
<dbReference type="PROSITE" id="PS51257">
    <property type="entry name" value="PROKAR_LIPOPROTEIN"/>
    <property type="match status" value="1"/>
</dbReference>
<dbReference type="SUPFAM" id="SSF159501">
    <property type="entry name" value="EreA/ChaN-like"/>
    <property type="match status" value="1"/>
</dbReference>
<dbReference type="AlphaFoldDB" id="A0A163DBN8"/>
<name>A0A163DBN8_9NEIS</name>
<dbReference type="Proteomes" id="UP000076625">
    <property type="component" value="Unassembled WGS sequence"/>
</dbReference>
<dbReference type="Pfam" id="PF04187">
    <property type="entry name" value="Cofac_haem_bdg"/>
    <property type="match status" value="1"/>
</dbReference>
<dbReference type="Gene3D" id="3.40.50.11550">
    <property type="match status" value="2"/>
</dbReference>
<accession>A0A163DBN8</accession>
<evidence type="ECO:0000259" key="1">
    <source>
        <dbReference type="Pfam" id="PF04187"/>
    </source>
</evidence>
<dbReference type="InterPro" id="IPR007314">
    <property type="entry name" value="Cofac_haem-bd_dom"/>
</dbReference>
<dbReference type="OrthoDB" id="9795827at2"/>
<feature type="domain" description="Haem-binding uptake Tiki superfamily ChaN" evidence="1">
    <location>
        <begin position="28"/>
        <end position="232"/>
    </location>
</feature>
<evidence type="ECO:0000313" key="3">
    <source>
        <dbReference type="Proteomes" id="UP000076625"/>
    </source>
</evidence>